<gene>
    <name evidence="1" type="ORF">PHMEG_0007302</name>
</gene>
<reference evidence="2" key="1">
    <citation type="submission" date="2017-03" db="EMBL/GenBank/DDBJ databases">
        <title>Phytopthora megakarya and P. palmivora, two closely related causual agents of cacao black pod achieved similar genome size and gene model numbers by different mechanisms.</title>
        <authorList>
            <person name="Ali S."/>
            <person name="Shao J."/>
            <person name="Larry D.J."/>
            <person name="Kronmiller B."/>
            <person name="Shen D."/>
            <person name="Strem M.D."/>
            <person name="Melnick R.L."/>
            <person name="Guiltinan M.J."/>
            <person name="Tyler B.M."/>
            <person name="Meinhardt L.W."/>
            <person name="Bailey B.A."/>
        </authorList>
    </citation>
    <scope>NUCLEOTIDE SEQUENCE [LARGE SCALE GENOMIC DNA]</scope>
    <source>
        <strain evidence="2">zdho120</strain>
    </source>
</reference>
<dbReference type="AlphaFoldDB" id="A0A225WNN9"/>
<name>A0A225WNN9_9STRA</name>
<dbReference type="OrthoDB" id="120088at2759"/>
<accession>A0A225WNN9</accession>
<sequence>MLPRNKQQLRRRLMITHHHYWFSKMASRTEELKVIVRCVLFPSIAALARVWLGRSPSNAFQERVFSTRGFIMSNLRTRTDNQRAEMQVLLRHNRDEIRQMERLGDANI</sequence>
<dbReference type="Proteomes" id="UP000198211">
    <property type="component" value="Unassembled WGS sequence"/>
</dbReference>
<organism evidence="1 2">
    <name type="scientific">Phytophthora megakarya</name>
    <dbReference type="NCBI Taxonomy" id="4795"/>
    <lineage>
        <taxon>Eukaryota</taxon>
        <taxon>Sar</taxon>
        <taxon>Stramenopiles</taxon>
        <taxon>Oomycota</taxon>
        <taxon>Peronosporomycetes</taxon>
        <taxon>Peronosporales</taxon>
        <taxon>Peronosporaceae</taxon>
        <taxon>Phytophthora</taxon>
    </lineage>
</organism>
<comment type="caution">
    <text evidence="1">The sequence shown here is derived from an EMBL/GenBank/DDBJ whole genome shotgun (WGS) entry which is preliminary data.</text>
</comment>
<proteinExistence type="predicted"/>
<keyword evidence="2" id="KW-1185">Reference proteome</keyword>
<evidence type="ECO:0000313" key="1">
    <source>
        <dbReference type="EMBL" id="OWZ18587.1"/>
    </source>
</evidence>
<dbReference type="EMBL" id="NBNE01000567">
    <property type="protein sequence ID" value="OWZ18587.1"/>
    <property type="molecule type" value="Genomic_DNA"/>
</dbReference>
<protein>
    <recommendedName>
        <fullName evidence="3">HAT C-terminal dimerisation domain-containing protein</fullName>
    </recommendedName>
</protein>
<evidence type="ECO:0008006" key="3">
    <source>
        <dbReference type="Google" id="ProtNLM"/>
    </source>
</evidence>
<evidence type="ECO:0000313" key="2">
    <source>
        <dbReference type="Proteomes" id="UP000198211"/>
    </source>
</evidence>